<name>D7U7S4_VITVI</name>
<organism evidence="1 2">
    <name type="scientific">Vitis vinifera</name>
    <name type="common">Grape</name>
    <dbReference type="NCBI Taxonomy" id="29760"/>
    <lineage>
        <taxon>Eukaryota</taxon>
        <taxon>Viridiplantae</taxon>
        <taxon>Streptophyta</taxon>
        <taxon>Embryophyta</taxon>
        <taxon>Tracheophyta</taxon>
        <taxon>Spermatophyta</taxon>
        <taxon>Magnoliopsida</taxon>
        <taxon>eudicotyledons</taxon>
        <taxon>Gunneridae</taxon>
        <taxon>Pentapetalae</taxon>
        <taxon>rosids</taxon>
        <taxon>Vitales</taxon>
        <taxon>Vitaceae</taxon>
        <taxon>Viteae</taxon>
        <taxon>Vitis</taxon>
    </lineage>
</organism>
<evidence type="ECO:0000313" key="2">
    <source>
        <dbReference type="Proteomes" id="UP000009183"/>
    </source>
</evidence>
<evidence type="ECO:0000313" key="1">
    <source>
        <dbReference type="EMBL" id="CBI38853.3"/>
    </source>
</evidence>
<protein>
    <submittedName>
        <fullName evidence="1">Uncharacterized protein</fullName>
    </submittedName>
</protein>
<sequence length="46" mass="5472">MSTVFNFLNKTPFGLLQEAELPLSHPLEWLEIRLVLAQWQWHLILV</sequence>
<reference evidence="2" key="1">
    <citation type="journal article" date="2007" name="Nature">
        <title>The grapevine genome sequence suggests ancestral hexaploidization in major angiosperm phyla.</title>
        <authorList>
            <consortium name="The French-Italian Public Consortium for Grapevine Genome Characterization."/>
            <person name="Jaillon O."/>
            <person name="Aury J.-M."/>
            <person name="Noel B."/>
            <person name="Policriti A."/>
            <person name="Clepet C."/>
            <person name="Casagrande A."/>
            <person name="Choisne N."/>
            <person name="Aubourg S."/>
            <person name="Vitulo N."/>
            <person name="Jubin C."/>
            <person name="Vezzi A."/>
            <person name="Legeai F."/>
            <person name="Hugueney P."/>
            <person name="Dasilva C."/>
            <person name="Horner D."/>
            <person name="Mica E."/>
            <person name="Jublot D."/>
            <person name="Poulain J."/>
            <person name="Bruyere C."/>
            <person name="Billault A."/>
            <person name="Segurens B."/>
            <person name="Gouyvenoux M."/>
            <person name="Ugarte E."/>
            <person name="Cattonaro F."/>
            <person name="Anthouard V."/>
            <person name="Vico V."/>
            <person name="Del Fabbro C."/>
            <person name="Alaux M."/>
            <person name="Di Gaspero G."/>
            <person name="Dumas V."/>
            <person name="Felice N."/>
            <person name="Paillard S."/>
            <person name="Juman I."/>
            <person name="Moroldo M."/>
            <person name="Scalabrin S."/>
            <person name="Canaguier A."/>
            <person name="Le Clainche I."/>
            <person name="Malacrida G."/>
            <person name="Durand E."/>
            <person name="Pesole G."/>
            <person name="Laucou V."/>
            <person name="Chatelet P."/>
            <person name="Merdinoglu D."/>
            <person name="Delledonne M."/>
            <person name="Pezzotti M."/>
            <person name="Lecharny A."/>
            <person name="Scarpelli C."/>
            <person name="Artiguenave F."/>
            <person name="Pe M.E."/>
            <person name="Valle G."/>
            <person name="Morgante M."/>
            <person name="Caboche M."/>
            <person name="Adam-Blondon A.-F."/>
            <person name="Weissenbach J."/>
            <person name="Quetier F."/>
            <person name="Wincker P."/>
        </authorList>
    </citation>
    <scope>NUCLEOTIDE SEQUENCE [LARGE SCALE GENOMIC DNA]</scope>
    <source>
        <strain evidence="2">cv. Pinot noir / PN40024</strain>
    </source>
</reference>
<keyword evidence="2" id="KW-1185">Reference proteome</keyword>
<accession>D7U7S4</accession>
<dbReference type="AlphaFoldDB" id="D7U7S4"/>
<dbReference type="PaxDb" id="29760-VIT_15s0048g00920.t01"/>
<dbReference type="EMBL" id="FN596739">
    <property type="protein sequence ID" value="CBI38853.3"/>
    <property type="molecule type" value="Genomic_DNA"/>
</dbReference>
<proteinExistence type="predicted"/>
<dbReference type="Proteomes" id="UP000009183">
    <property type="component" value="Chromosome 15"/>
</dbReference>
<gene>
    <name evidence="1" type="ordered locus">VIT_15s0048g00920</name>
</gene>
<dbReference type="InParanoid" id="D7U7S4"/>
<dbReference type="HOGENOM" id="CLU_3192395_0_0_1"/>